<sequence length="261" mass="29059">MPDFPTGSDTTRRRPARIVVNDLMNVDNRWRALRTELAEVRVSDDVRRLEQEVAVQRRAKVTADQAAGDDETRLQRMRQDAAKLRARRRDDIKSLGAAVDGERRRDLTHDLAVAERRLQEVEEAIAAEAQTHRSGADADRARALEGAVVALDESRRSRDARERELSGQCESLKDHSAALRAELPSDLLRRYERSEKENGVGAATLTGSVCRACFMSLDRASLAEILRAPDDTPASCPECDTMLLPDPGSYTDFADQIHPAS</sequence>
<protein>
    <submittedName>
        <fullName evidence="2">Uncharacterized protein</fullName>
    </submittedName>
</protein>
<dbReference type="KEGG" id="cgy:CGLY_10075"/>
<dbReference type="EMBL" id="CP006842">
    <property type="protein sequence ID" value="AHW64460.1"/>
    <property type="molecule type" value="Genomic_DNA"/>
</dbReference>
<evidence type="ECO:0000313" key="2">
    <source>
        <dbReference type="EMBL" id="AHW64460.1"/>
    </source>
</evidence>
<proteinExistence type="predicted"/>
<evidence type="ECO:0000256" key="1">
    <source>
        <dbReference type="SAM" id="Coils"/>
    </source>
</evidence>
<reference evidence="2 3" key="1">
    <citation type="journal article" date="2015" name="Int. J. Syst. Evol. Microbiol.">
        <title>Revisiting Corynebacterium glyciniphilum (ex Kubota et al., 1972) sp. nov., nom. rev., isolated from putrefied banana.</title>
        <authorList>
            <person name="Al-Dilaimi A."/>
            <person name="Bednarz H."/>
            <person name="Lomker A."/>
            <person name="Niehaus K."/>
            <person name="Kalinowski J."/>
            <person name="Ruckert C."/>
        </authorList>
    </citation>
    <scope>NUCLEOTIDE SEQUENCE [LARGE SCALE GENOMIC DNA]</scope>
    <source>
        <strain evidence="2">AJ 3170</strain>
    </source>
</reference>
<dbReference type="RefSeq" id="WP_052540006.1">
    <property type="nucleotide sequence ID" value="NZ_CP006842.1"/>
</dbReference>
<feature type="coiled-coil region" evidence="1">
    <location>
        <begin position="104"/>
        <end position="131"/>
    </location>
</feature>
<dbReference type="STRING" id="1404245.CGLY_10075"/>
<dbReference type="eggNOG" id="COG1579">
    <property type="taxonomic scope" value="Bacteria"/>
</dbReference>
<dbReference type="Gene3D" id="1.10.287.1490">
    <property type="match status" value="1"/>
</dbReference>
<organism evidence="2 3">
    <name type="scientific">Corynebacterium glyciniphilum AJ 3170</name>
    <dbReference type="NCBI Taxonomy" id="1404245"/>
    <lineage>
        <taxon>Bacteria</taxon>
        <taxon>Bacillati</taxon>
        <taxon>Actinomycetota</taxon>
        <taxon>Actinomycetes</taxon>
        <taxon>Mycobacteriales</taxon>
        <taxon>Corynebacteriaceae</taxon>
        <taxon>Corynebacterium</taxon>
    </lineage>
</organism>
<dbReference type="Proteomes" id="UP000023703">
    <property type="component" value="Chromosome"/>
</dbReference>
<accession>X5EAN2</accession>
<dbReference type="HOGENOM" id="CLU_1064410_0_0_11"/>
<dbReference type="AlphaFoldDB" id="X5EAN2"/>
<name>X5EAN2_9CORY</name>
<evidence type="ECO:0000313" key="3">
    <source>
        <dbReference type="Proteomes" id="UP000023703"/>
    </source>
</evidence>
<keyword evidence="3" id="KW-1185">Reference proteome</keyword>
<gene>
    <name evidence="2" type="ORF">CGLY_10075</name>
</gene>
<dbReference type="OrthoDB" id="9784388at2"/>
<keyword evidence="1" id="KW-0175">Coiled coil</keyword>